<keyword evidence="1" id="KW-0812">Transmembrane</keyword>
<evidence type="ECO:0000256" key="1">
    <source>
        <dbReference type="SAM" id="Phobius"/>
    </source>
</evidence>
<accession>A0ABP1MWJ2</accession>
<organism evidence="2 3">
    <name type="scientific">Xylocopa violacea</name>
    <name type="common">Violet carpenter bee</name>
    <name type="synonym">Apis violacea</name>
    <dbReference type="NCBI Taxonomy" id="135666"/>
    <lineage>
        <taxon>Eukaryota</taxon>
        <taxon>Metazoa</taxon>
        <taxon>Ecdysozoa</taxon>
        <taxon>Arthropoda</taxon>
        <taxon>Hexapoda</taxon>
        <taxon>Insecta</taxon>
        <taxon>Pterygota</taxon>
        <taxon>Neoptera</taxon>
        <taxon>Endopterygota</taxon>
        <taxon>Hymenoptera</taxon>
        <taxon>Apocrita</taxon>
        <taxon>Aculeata</taxon>
        <taxon>Apoidea</taxon>
        <taxon>Anthophila</taxon>
        <taxon>Apidae</taxon>
        <taxon>Xylocopa</taxon>
        <taxon>Xylocopa</taxon>
    </lineage>
</organism>
<feature type="transmembrane region" description="Helical" evidence="1">
    <location>
        <begin position="100"/>
        <end position="119"/>
    </location>
</feature>
<dbReference type="EMBL" id="CAXAJV020001280">
    <property type="protein sequence ID" value="CAL7933103.1"/>
    <property type="molecule type" value="Genomic_DNA"/>
</dbReference>
<protein>
    <submittedName>
        <fullName evidence="2">Uncharacterized protein</fullName>
    </submittedName>
</protein>
<dbReference type="Proteomes" id="UP001642520">
    <property type="component" value="Unassembled WGS sequence"/>
</dbReference>
<proteinExistence type="predicted"/>
<sequence length="173" mass="20081">MRLSTRESLENASTFRIDRFYETSKRSKIAASICVRELTKYNEYTIPRWLWIIYCIDSATYFLIYLFIATTHVFEKPRRLPVSCTSFTKITTSNCIDEEFTYFSLGVIFHLIGAIAGIVRSRYEEPDDSDVTRSELKIGLLLMGNFVVLFCESAHIAYTEYDQAKFVVNNVQT</sequence>
<keyword evidence="3" id="KW-1185">Reference proteome</keyword>
<name>A0ABP1MWJ2_XYLVO</name>
<keyword evidence="1" id="KW-0472">Membrane</keyword>
<gene>
    <name evidence="2" type="ORF">XYLVIOL_LOCUS299</name>
</gene>
<keyword evidence="1" id="KW-1133">Transmembrane helix</keyword>
<evidence type="ECO:0000313" key="2">
    <source>
        <dbReference type="EMBL" id="CAL7933103.1"/>
    </source>
</evidence>
<evidence type="ECO:0000313" key="3">
    <source>
        <dbReference type="Proteomes" id="UP001642520"/>
    </source>
</evidence>
<reference evidence="2 3" key="1">
    <citation type="submission" date="2024-08" db="EMBL/GenBank/DDBJ databases">
        <authorList>
            <person name="Will J Nash"/>
            <person name="Angela Man"/>
            <person name="Seanna McTaggart"/>
            <person name="Kendall Baker"/>
            <person name="Tom Barker"/>
            <person name="Leah Catchpole"/>
            <person name="Alex Durrant"/>
            <person name="Karim Gharbi"/>
            <person name="Naomi Irish"/>
            <person name="Gemy Kaithakottil"/>
            <person name="Debby Ku"/>
            <person name="Aaliyah Providence"/>
            <person name="Felix Shaw"/>
            <person name="David Swarbreck"/>
            <person name="Chris Watkins"/>
            <person name="Ann M. McCartney"/>
            <person name="Giulio Formenti"/>
            <person name="Alice Mouton"/>
            <person name="Noel Vella"/>
            <person name="Bjorn M von Reumont"/>
            <person name="Adriana Vella"/>
            <person name="Wilfried Haerty"/>
        </authorList>
    </citation>
    <scope>NUCLEOTIDE SEQUENCE [LARGE SCALE GENOMIC DNA]</scope>
</reference>
<comment type="caution">
    <text evidence="2">The sequence shown here is derived from an EMBL/GenBank/DDBJ whole genome shotgun (WGS) entry which is preliminary data.</text>
</comment>
<feature type="transmembrane region" description="Helical" evidence="1">
    <location>
        <begin position="140"/>
        <end position="158"/>
    </location>
</feature>
<feature type="transmembrane region" description="Helical" evidence="1">
    <location>
        <begin position="49"/>
        <end position="68"/>
    </location>
</feature>